<dbReference type="Proteomes" id="UP000107385">
    <property type="component" value="Segment"/>
</dbReference>
<keyword evidence="6" id="KW-0946">Virion</keyword>
<evidence type="ECO:0000256" key="1">
    <source>
        <dbReference type="ARBA" id="ARBA00004039"/>
    </source>
</evidence>
<keyword evidence="9" id="KW-0472">Membrane</keyword>
<keyword evidence="7" id="KW-0426">Late protein</keyword>
<evidence type="ECO:0000256" key="5">
    <source>
        <dbReference type="ARBA" id="ARBA00022692"/>
    </source>
</evidence>
<name>A0A0A7MEV3_9POXV</name>
<keyword evidence="5" id="KW-0812">Transmembrane</keyword>
<keyword evidence="10" id="KW-1015">Disulfide bond</keyword>
<evidence type="ECO:0000256" key="10">
    <source>
        <dbReference type="ARBA" id="ARBA00023157"/>
    </source>
</evidence>
<reference evidence="12 13" key="1">
    <citation type="submission" date="2014-09" db="EMBL/GenBank/DDBJ databases">
        <title>Parapoxvirus (PPV) of red deer reveals sub-clinical infection and confirms a unique species.</title>
        <authorList>
            <person name="Friederichs S."/>
            <person name="Stefan K."/>
            <person name="Helmut B."/>
            <person name="Heike L."/>
            <person name="Mathias B."/>
        </authorList>
    </citation>
    <scope>NUCLEOTIDE SEQUENCE [LARGE SCALE GENOMIC DNA]</scope>
    <source>
        <strain evidence="12">HL953</strain>
    </source>
</reference>
<keyword evidence="13" id="KW-1185">Reference proteome</keyword>
<accession>A0A0A7MEV3</accession>
<evidence type="ECO:0000313" key="13">
    <source>
        <dbReference type="Proteomes" id="UP000107385"/>
    </source>
</evidence>
<organism evidence="12 13">
    <name type="scientific">Parapoxvirus red deer/HL953</name>
    <dbReference type="NCBI Taxonomy" id="1579460"/>
    <lineage>
        <taxon>Viruses</taxon>
        <taxon>Varidnaviria</taxon>
        <taxon>Bamfordvirae</taxon>
        <taxon>Nucleocytoviricota</taxon>
        <taxon>Pokkesviricetes</taxon>
        <taxon>Chitovirales</taxon>
        <taxon>Poxviridae</taxon>
        <taxon>Chordopoxvirinae</taxon>
        <taxon>Parapoxvirus</taxon>
        <taxon>Parapoxvirus reddeerpox</taxon>
        <taxon>Red deerpox virus</taxon>
    </lineage>
</organism>
<evidence type="ECO:0000256" key="11">
    <source>
        <dbReference type="ARBA" id="ARBA00023296"/>
    </source>
</evidence>
<evidence type="ECO:0000313" key="12">
    <source>
        <dbReference type="EMBL" id="AIZ77356.1"/>
    </source>
</evidence>
<dbReference type="InterPro" id="IPR007664">
    <property type="entry name" value="Poxvirus_A28"/>
</dbReference>
<comment type="subcellular location">
    <subcellularLocation>
        <location evidence="2">Virion membrane</location>
        <topology evidence="2">Single-pass membrane protein</topology>
    </subcellularLocation>
</comment>
<dbReference type="GeneID" id="22647503"/>
<evidence type="ECO:0000256" key="2">
    <source>
        <dbReference type="ARBA" id="ARBA00004381"/>
    </source>
</evidence>
<dbReference type="GO" id="GO:0055036">
    <property type="term" value="C:virion membrane"/>
    <property type="evidence" value="ECO:0007669"/>
    <property type="project" value="UniProtKB-SubCell"/>
</dbReference>
<keyword evidence="11" id="KW-1160">Virus entry into host cell</keyword>
<evidence type="ECO:0000256" key="8">
    <source>
        <dbReference type="ARBA" id="ARBA00022989"/>
    </source>
</evidence>
<proteinExistence type="predicted"/>
<keyword evidence="4" id="KW-1162">Viral penetration into host cytoplasm</keyword>
<evidence type="ECO:0000256" key="3">
    <source>
        <dbReference type="ARBA" id="ARBA00022506"/>
    </source>
</evidence>
<keyword evidence="8" id="KW-1133">Transmembrane helix</keyword>
<protein>
    <submittedName>
        <fullName evidence="12">Putative IMV surface protein</fullName>
    </submittedName>
</protein>
<evidence type="ECO:0000256" key="9">
    <source>
        <dbReference type="ARBA" id="ARBA00023136"/>
    </source>
</evidence>
<dbReference type="Pfam" id="PF04584">
    <property type="entry name" value="Pox_A28"/>
    <property type="match status" value="1"/>
</dbReference>
<dbReference type="OrthoDB" id="17447at10239"/>
<sequence>MDAVSALCVALASAGAMFLIVQSWAVYENLDNIREFNEANAALELAFGTGGPRVDRRVYDPNDEVLDARKKWRCVTFKGAVVAASEFGFRSHDGISPARFGGVDACVDEIFTDAADFRVFNPCLPPNQSSEACKFLKSIL</sequence>
<evidence type="ECO:0000256" key="6">
    <source>
        <dbReference type="ARBA" id="ARBA00022844"/>
    </source>
</evidence>
<dbReference type="EMBL" id="KM502564">
    <property type="protein sequence ID" value="AIZ77356.1"/>
    <property type="molecule type" value="Genomic_DNA"/>
</dbReference>
<dbReference type="KEGG" id="vg:22647503"/>
<dbReference type="GO" id="GO:0046718">
    <property type="term" value="P:symbiont entry into host cell"/>
    <property type="evidence" value="ECO:0007669"/>
    <property type="project" value="UniProtKB-KW"/>
</dbReference>
<dbReference type="RefSeq" id="YP_009112844.1">
    <property type="nucleotide sequence ID" value="NC_025963.1"/>
</dbReference>
<evidence type="ECO:0000256" key="7">
    <source>
        <dbReference type="ARBA" id="ARBA00022921"/>
    </source>
</evidence>
<comment type="function">
    <text evidence="1">Envelope protein required for virus entry into host cell and for cell-cell fusion (syncytium formation).</text>
</comment>
<dbReference type="GO" id="GO:0039663">
    <property type="term" value="P:membrane fusion involved in viral entry into host cell"/>
    <property type="evidence" value="ECO:0007669"/>
    <property type="project" value="UniProtKB-KW"/>
</dbReference>
<keyword evidence="3" id="KW-1168">Fusion of virus membrane with host membrane</keyword>
<dbReference type="GO" id="GO:0019031">
    <property type="term" value="C:viral envelope"/>
    <property type="evidence" value="ECO:0007669"/>
    <property type="project" value="InterPro"/>
</dbReference>
<evidence type="ECO:0000256" key="4">
    <source>
        <dbReference type="ARBA" id="ARBA00022595"/>
    </source>
</evidence>